<dbReference type="KEGG" id="clup:CLUP02_01211"/>
<gene>
    <name evidence="2" type="ORF">CLUP02_01211</name>
</gene>
<keyword evidence="3" id="KW-1185">Reference proteome</keyword>
<name>A0A9Q8SCM3_9PEZI</name>
<evidence type="ECO:0000313" key="2">
    <source>
        <dbReference type="EMBL" id="UQC74560.1"/>
    </source>
</evidence>
<reference evidence="2" key="1">
    <citation type="journal article" date="2021" name="Mol. Plant Microbe Interact.">
        <title>Complete Genome Sequence of the Plant-Pathogenic Fungus Colletotrichum lupini.</title>
        <authorList>
            <person name="Baroncelli R."/>
            <person name="Pensec F."/>
            <person name="Da Lio D."/>
            <person name="Boufleur T."/>
            <person name="Vicente I."/>
            <person name="Sarrocco S."/>
            <person name="Picot A."/>
            <person name="Baraldi E."/>
            <person name="Sukno S."/>
            <person name="Thon M."/>
            <person name="Le Floch G."/>
        </authorList>
    </citation>
    <scope>NUCLEOTIDE SEQUENCE</scope>
    <source>
        <strain evidence="2">IMI 504893</strain>
    </source>
</reference>
<evidence type="ECO:0000256" key="1">
    <source>
        <dbReference type="SAM" id="MobiDB-lite"/>
    </source>
</evidence>
<protein>
    <submittedName>
        <fullName evidence="2">Uncharacterized protein</fullName>
    </submittedName>
</protein>
<dbReference type="Proteomes" id="UP000830671">
    <property type="component" value="Chromosome 1"/>
</dbReference>
<dbReference type="GeneID" id="73335263"/>
<sequence length="174" mass="19697">MRDEKLKRQHHPTSTEPEGREPPDYLPKGLEQCRFSLSSSDHNLVLIYELPQSLRLNVRRTTPKRRKPHRARAPFLSTKWNEKGKCLLAIQFHSKSENICLLGEQNLKGKSHCTGRQTSCTGNPEGQSILDISTLASSNPELFWKVVDSKLQAPRRVHKLAPDAATALMHNALT</sequence>
<accession>A0A9Q8SCM3</accession>
<evidence type="ECO:0000313" key="3">
    <source>
        <dbReference type="Proteomes" id="UP000830671"/>
    </source>
</evidence>
<proteinExistence type="predicted"/>
<dbReference type="AlphaFoldDB" id="A0A9Q8SCM3"/>
<dbReference type="EMBL" id="CP019471">
    <property type="protein sequence ID" value="UQC74560.1"/>
    <property type="molecule type" value="Genomic_DNA"/>
</dbReference>
<feature type="region of interest" description="Disordered" evidence="1">
    <location>
        <begin position="1"/>
        <end position="25"/>
    </location>
</feature>
<dbReference type="RefSeq" id="XP_049136210.1">
    <property type="nucleotide sequence ID" value="XM_049280253.1"/>
</dbReference>
<organism evidence="2 3">
    <name type="scientific">Colletotrichum lupini</name>
    <dbReference type="NCBI Taxonomy" id="145971"/>
    <lineage>
        <taxon>Eukaryota</taxon>
        <taxon>Fungi</taxon>
        <taxon>Dikarya</taxon>
        <taxon>Ascomycota</taxon>
        <taxon>Pezizomycotina</taxon>
        <taxon>Sordariomycetes</taxon>
        <taxon>Hypocreomycetidae</taxon>
        <taxon>Glomerellales</taxon>
        <taxon>Glomerellaceae</taxon>
        <taxon>Colletotrichum</taxon>
        <taxon>Colletotrichum acutatum species complex</taxon>
    </lineage>
</organism>